<accession>A0ABR2S7J7</accession>
<dbReference type="EMBL" id="JBBPBN010000016">
    <property type="protein sequence ID" value="KAK9020976.1"/>
    <property type="molecule type" value="Genomic_DNA"/>
</dbReference>
<feature type="region of interest" description="Disordered" evidence="1">
    <location>
        <begin position="1"/>
        <end position="25"/>
    </location>
</feature>
<reference evidence="2 3" key="1">
    <citation type="journal article" date="2024" name="G3 (Bethesda)">
        <title>Genome assembly of Hibiscus sabdariffa L. provides insights into metabolisms of medicinal natural products.</title>
        <authorList>
            <person name="Kim T."/>
        </authorList>
    </citation>
    <scope>NUCLEOTIDE SEQUENCE [LARGE SCALE GENOMIC DNA]</scope>
    <source>
        <strain evidence="2">TK-2024</strain>
        <tissue evidence="2">Old leaves</tissue>
    </source>
</reference>
<organism evidence="2 3">
    <name type="scientific">Hibiscus sabdariffa</name>
    <name type="common">roselle</name>
    <dbReference type="NCBI Taxonomy" id="183260"/>
    <lineage>
        <taxon>Eukaryota</taxon>
        <taxon>Viridiplantae</taxon>
        <taxon>Streptophyta</taxon>
        <taxon>Embryophyta</taxon>
        <taxon>Tracheophyta</taxon>
        <taxon>Spermatophyta</taxon>
        <taxon>Magnoliopsida</taxon>
        <taxon>eudicotyledons</taxon>
        <taxon>Gunneridae</taxon>
        <taxon>Pentapetalae</taxon>
        <taxon>rosids</taxon>
        <taxon>malvids</taxon>
        <taxon>Malvales</taxon>
        <taxon>Malvaceae</taxon>
        <taxon>Malvoideae</taxon>
        <taxon>Hibiscus</taxon>
    </lineage>
</organism>
<keyword evidence="3" id="KW-1185">Reference proteome</keyword>
<gene>
    <name evidence="2" type="ORF">V6N11_010987</name>
</gene>
<dbReference type="Proteomes" id="UP001396334">
    <property type="component" value="Unassembled WGS sequence"/>
</dbReference>
<comment type="caution">
    <text evidence="2">The sequence shown here is derived from an EMBL/GenBank/DDBJ whole genome shotgun (WGS) entry which is preliminary data.</text>
</comment>
<evidence type="ECO:0000313" key="2">
    <source>
        <dbReference type="EMBL" id="KAK9020976.1"/>
    </source>
</evidence>
<protein>
    <submittedName>
        <fullName evidence="2">Uncharacterized protein</fullName>
    </submittedName>
</protein>
<proteinExistence type="predicted"/>
<feature type="compositionally biased region" description="Acidic residues" evidence="1">
    <location>
        <begin position="1"/>
        <end position="10"/>
    </location>
</feature>
<evidence type="ECO:0000313" key="3">
    <source>
        <dbReference type="Proteomes" id="UP001396334"/>
    </source>
</evidence>
<name>A0ABR2S7J7_9ROSI</name>
<sequence length="77" mass="8647">MNAENEDEEASCSYPAPRNQPSPVREWMTKFTPPDLNVSESAMKLPPAAKDNTLKAKLLEARSKGQRSRLKIFRGKS</sequence>
<evidence type="ECO:0000256" key="1">
    <source>
        <dbReference type="SAM" id="MobiDB-lite"/>
    </source>
</evidence>